<reference evidence="2" key="2">
    <citation type="submission" date="2022-06" db="UniProtKB">
        <authorList>
            <consortium name="EnsemblMetazoa"/>
        </authorList>
    </citation>
    <scope>IDENTIFICATION</scope>
    <source>
        <strain evidence="2">DF5081</strain>
    </source>
</reference>
<dbReference type="GO" id="GO:0036503">
    <property type="term" value="P:ERAD pathway"/>
    <property type="evidence" value="ECO:0007669"/>
    <property type="project" value="InterPro"/>
</dbReference>
<sequence>MMSAMLVTSVLDHIEFSTVIAVIVIVLCALISYQVSVRRPLYYNLFVVEMHTWTARRMVQVLHLGQEFHPPVTWDRLVQRMRARAPRVQGDQRVAISDTNIVIQSPNTVIDSPAPARTPEVDLITLWDIEMPPPLPGHVPDATRDSQYAAAAAIAILARGFSDDASLLSRVFQNSENRPSDEDSGVIPNINRIRNVNPPLSDSHANHQHDYVTTDVTYTTPCLTRFASSNIDENVRCHANAFSSKRDNYCGCRGG</sequence>
<organism evidence="2 3">
    <name type="scientific">Caenorhabditis japonica</name>
    <dbReference type="NCBI Taxonomy" id="281687"/>
    <lineage>
        <taxon>Eukaryota</taxon>
        <taxon>Metazoa</taxon>
        <taxon>Ecdysozoa</taxon>
        <taxon>Nematoda</taxon>
        <taxon>Chromadorea</taxon>
        <taxon>Rhabditida</taxon>
        <taxon>Rhabditina</taxon>
        <taxon>Rhabditomorpha</taxon>
        <taxon>Rhabditoidea</taxon>
        <taxon>Rhabditidae</taxon>
        <taxon>Peloderinae</taxon>
        <taxon>Caenorhabditis</taxon>
    </lineage>
</organism>
<proteinExistence type="predicted"/>
<protein>
    <submittedName>
        <fullName evidence="2">Uncharacterized protein</fullName>
    </submittedName>
</protein>
<keyword evidence="3" id="KW-1185">Reference proteome</keyword>
<evidence type="ECO:0000256" key="1">
    <source>
        <dbReference type="SAM" id="Phobius"/>
    </source>
</evidence>
<evidence type="ECO:0000313" key="2">
    <source>
        <dbReference type="EnsemblMetazoa" id="CJA03253.1"/>
    </source>
</evidence>
<dbReference type="PANTHER" id="PTHR14557:SF5">
    <property type="entry name" value="UBIQUITIN-LIKE DOMAIN-CONTAINING PROTEIN"/>
    <property type="match status" value="1"/>
</dbReference>
<accession>A0A8R1DJA2</accession>
<dbReference type="PANTHER" id="PTHR14557">
    <property type="entry name" value="PROTEIN C7ORF21"/>
    <property type="match status" value="1"/>
</dbReference>
<dbReference type="Proteomes" id="UP000005237">
    <property type="component" value="Unassembled WGS sequence"/>
</dbReference>
<dbReference type="AlphaFoldDB" id="A0A8R1DJA2"/>
<keyword evidence="1" id="KW-0812">Transmembrane</keyword>
<evidence type="ECO:0000313" key="3">
    <source>
        <dbReference type="Proteomes" id="UP000005237"/>
    </source>
</evidence>
<keyword evidence="1" id="KW-0472">Membrane</keyword>
<dbReference type="InterPro" id="IPR040352">
    <property type="entry name" value="TMUB1/2"/>
</dbReference>
<feature type="transmembrane region" description="Helical" evidence="1">
    <location>
        <begin position="16"/>
        <end position="35"/>
    </location>
</feature>
<name>A0A8R1DJA2_CAEJA</name>
<keyword evidence="1" id="KW-1133">Transmembrane helix</keyword>
<reference evidence="3" key="1">
    <citation type="submission" date="2010-08" db="EMBL/GenBank/DDBJ databases">
        <authorList>
            <consortium name="Caenorhabditis japonica Sequencing Consortium"/>
            <person name="Wilson R.K."/>
        </authorList>
    </citation>
    <scope>NUCLEOTIDE SEQUENCE [LARGE SCALE GENOMIC DNA]</scope>
    <source>
        <strain evidence="3">DF5081</strain>
    </source>
</reference>
<dbReference type="EnsemblMetazoa" id="CJA03253.1">
    <property type="protein sequence ID" value="CJA03253.1"/>
    <property type="gene ID" value="WBGene00122457"/>
</dbReference>